<dbReference type="AlphaFoldDB" id="A0A915N8C7"/>
<dbReference type="Proteomes" id="UP000887561">
    <property type="component" value="Unplaced"/>
</dbReference>
<dbReference type="WBParaSite" id="scaffold9411_cov151.g13919">
    <property type="protein sequence ID" value="scaffold9411_cov151.g13919"/>
    <property type="gene ID" value="scaffold9411_cov151.g13919"/>
</dbReference>
<evidence type="ECO:0000313" key="1">
    <source>
        <dbReference type="Proteomes" id="UP000887561"/>
    </source>
</evidence>
<organism evidence="1 2">
    <name type="scientific">Meloidogyne javanica</name>
    <name type="common">Root-knot nematode worm</name>
    <dbReference type="NCBI Taxonomy" id="6303"/>
    <lineage>
        <taxon>Eukaryota</taxon>
        <taxon>Metazoa</taxon>
        <taxon>Ecdysozoa</taxon>
        <taxon>Nematoda</taxon>
        <taxon>Chromadorea</taxon>
        <taxon>Rhabditida</taxon>
        <taxon>Tylenchina</taxon>
        <taxon>Tylenchomorpha</taxon>
        <taxon>Tylenchoidea</taxon>
        <taxon>Meloidogynidae</taxon>
        <taxon>Meloidogyninae</taxon>
        <taxon>Meloidogyne</taxon>
        <taxon>Meloidogyne incognita group</taxon>
    </lineage>
</organism>
<proteinExistence type="predicted"/>
<protein>
    <submittedName>
        <fullName evidence="2">Uncharacterized protein</fullName>
    </submittedName>
</protein>
<sequence>MPINFKTCDECTNRICAYPCKSSESACENCHKIDVPKQCESCPSYNSTCSDCAKRVCGHPCSINDDQACNNCIELDLPKLCGDCFPVGFENFLLCMVRVYYYFN</sequence>
<reference evidence="2" key="1">
    <citation type="submission" date="2022-11" db="UniProtKB">
        <authorList>
            <consortium name="WormBaseParasite"/>
        </authorList>
    </citation>
    <scope>IDENTIFICATION</scope>
</reference>
<name>A0A915N8C7_MELJA</name>
<evidence type="ECO:0000313" key="2">
    <source>
        <dbReference type="WBParaSite" id="scaffold9411_cov151.g13919"/>
    </source>
</evidence>
<keyword evidence="1" id="KW-1185">Reference proteome</keyword>
<accession>A0A915N8C7</accession>